<dbReference type="AlphaFoldDB" id="A0A7X5U6M1"/>
<gene>
    <name evidence="3" type="ORF">HBF25_00360</name>
</gene>
<proteinExistence type="predicted"/>
<name>A0A7X5U6M1_9GAMM</name>
<evidence type="ECO:0000313" key="3">
    <source>
        <dbReference type="EMBL" id="NII04830.1"/>
    </source>
</evidence>
<reference evidence="3 4" key="1">
    <citation type="submission" date="2020-03" db="EMBL/GenBank/DDBJ databases">
        <authorList>
            <person name="Lai Q."/>
        </authorList>
    </citation>
    <scope>NUCLEOTIDE SEQUENCE [LARGE SCALE GENOMIC DNA]</scope>
    <source>
        <strain evidence="3 4">CCUG 25036</strain>
    </source>
</reference>
<evidence type="ECO:0000259" key="2">
    <source>
        <dbReference type="Pfam" id="PF00561"/>
    </source>
</evidence>
<keyword evidence="3" id="KW-0378">Hydrolase</keyword>
<dbReference type="SUPFAM" id="SSF53474">
    <property type="entry name" value="alpha/beta-Hydrolases"/>
    <property type="match status" value="1"/>
</dbReference>
<dbReference type="Pfam" id="PF00561">
    <property type="entry name" value="Abhydrolase_1"/>
    <property type="match status" value="1"/>
</dbReference>
<sequence>MSRRHPAKPAYLFALMGALASPSMATPSVAWERCPASYFFHPGEGSDARLQCAELDVPLSYRNDDGQTTRVKVMRVHGGPDVQIKPAISVNLGGPGSDNRQAFANLASVWLSIPAHDVELGSFRRIMDTYDLTFVLPRGLDPDRPMQCDALDTRAWESFLEQPVDLRWNALVREASRFAMACGRQAMNAQVDTDTHARDIDRLRSAMALDRIHLFGQSYGSWVALWYASLFPHQVGRTVLDGAMDIGRRLDKAVIDDLEEKDRLLVVSALQPMADSPATYGLGDNMVAIAGKLLRMDRSLRVGFASLFYGAPSVLAAIRVAEWVDRFDATQVSRLVETYRFSPSAEVDRRARSSARAYLERMGVAALHSAQPFDAAEGMDIAVNYAVHCNDTPWDRSLDNWKRFATHSLDWTVSARTVDMLVPLICALWPRQDIPAPPIDNIAKLSSLLIVNSE</sequence>
<dbReference type="Gene3D" id="3.40.50.1820">
    <property type="entry name" value="alpha/beta hydrolase"/>
    <property type="match status" value="1"/>
</dbReference>
<comment type="caution">
    <text evidence="3">The sequence shown here is derived from an EMBL/GenBank/DDBJ whole genome shotgun (WGS) entry which is preliminary data.</text>
</comment>
<accession>A0A7X5U6M1</accession>
<keyword evidence="4" id="KW-1185">Reference proteome</keyword>
<dbReference type="InterPro" id="IPR000073">
    <property type="entry name" value="AB_hydrolase_1"/>
</dbReference>
<dbReference type="GO" id="GO:0016787">
    <property type="term" value="F:hydrolase activity"/>
    <property type="evidence" value="ECO:0007669"/>
    <property type="project" value="UniProtKB-KW"/>
</dbReference>
<dbReference type="EMBL" id="JAARLZ010000001">
    <property type="protein sequence ID" value="NII04830.1"/>
    <property type="molecule type" value="Genomic_DNA"/>
</dbReference>
<feature type="domain" description="AB hydrolase-1" evidence="2">
    <location>
        <begin position="189"/>
        <end position="263"/>
    </location>
</feature>
<keyword evidence="1" id="KW-0732">Signal</keyword>
<protein>
    <submittedName>
        <fullName evidence="3">Alpha/beta hydrolase</fullName>
    </submittedName>
</protein>
<evidence type="ECO:0000313" key="4">
    <source>
        <dbReference type="Proteomes" id="UP000490980"/>
    </source>
</evidence>
<dbReference type="Proteomes" id="UP000490980">
    <property type="component" value="Unassembled WGS sequence"/>
</dbReference>
<feature type="chain" id="PRO_5030939212" evidence="1">
    <location>
        <begin position="26"/>
        <end position="454"/>
    </location>
</feature>
<feature type="signal peptide" evidence="1">
    <location>
        <begin position="1"/>
        <end position="25"/>
    </location>
</feature>
<evidence type="ECO:0000256" key="1">
    <source>
        <dbReference type="SAM" id="SignalP"/>
    </source>
</evidence>
<dbReference type="RefSeq" id="WP_166945486.1">
    <property type="nucleotide sequence ID" value="NZ_JAARLZ010000001.1"/>
</dbReference>
<dbReference type="InterPro" id="IPR029058">
    <property type="entry name" value="AB_hydrolase_fold"/>
</dbReference>
<organism evidence="3 4">
    <name type="scientific">Luteibacter anthropi</name>
    <dbReference type="NCBI Taxonomy" id="564369"/>
    <lineage>
        <taxon>Bacteria</taxon>
        <taxon>Pseudomonadati</taxon>
        <taxon>Pseudomonadota</taxon>
        <taxon>Gammaproteobacteria</taxon>
        <taxon>Lysobacterales</taxon>
        <taxon>Rhodanobacteraceae</taxon>
        <taxon>Luteibacter</taxon>
    </lineage>
</organism>